<evidence type="ECO:0000313" key="2">
    <source>
        <dbReference type="EnsemblPlants" id="OGLUM08G24060.1"/>
    </source>
</evidence>
<proteinExistence type="predicted"/>
<feature type="region of interest" description="Disordered" evidence="1">
    <location>
        <begin position="102"/>
        <end position="149"/>
    </location>
</feature>
<sequence>MARERHEAAGDLALLGVLQRPREGLVVLVPRGVQLSRVTGGVCVCVCVGHLLVLIQRLPVAVPVPILVLKIAPLPFLVKLVAPTIGGRVVAAVVRAEHHVRPLLRRQKKNTDKPNPPDRGEAARSRGGGVRLLPAPGGRGRGRGRPPPG</sequence>
<keyword evidence="3" id="KW-1185">Reference proteome</keyword>
<dbReference type="HOGENOM" id="CLU_1752585_0_0_1"/>
<organism evidence="2">
    <name type="scientific">Oryza glumipatula</name>
    <dbReference type="NCBI Taxonomy" id="40148"/>
    <lineage>
        <taxon>Eukaryota</taxon>
        <taxon>Viridiplantae</taxon>
        <taxon>Streptophyta</taxon>
        <taxon>Embryophyta</taxon>
        <taxon>Tracheophyta</taxon>
        <taxon>Spermatophyta</taxon>
        <taxon>Magnoliopsida</taxon>
        <taxon>Liliopsida</taxon>
        <taxon>Poales</taxon>
        <taxon>Poaceae</taxon>
        <taxon>BOP clade</taxon>
        <taxon>Oryzoideae</taxon>
        <taxon>Oryzeae</taxon>
        <taxon>Oryzinae</taxon>
        <taxon>Oryza</taxon>
    </lineage>
</organism>
<protein>
    <submittedName>
        <fullName evidence="2">Uncharacterized protein</fullName>
    </submittedName>
</protein>
<reference evidence="2" key="2">
    <citation type="submission" date="2018-05" db="EMBL/GenBank/DDBJ databases">
        <title>OgluRS3 (Oryza glumaepatula Reference Sequence Version 3).</title>
        <authorList>
            <person name="Zhang J."/>
            <person name="Kudrna D."/>
            <person name="Lee S."/>
            <person name="Talag J."/>
            <person name="Welchert J."/>
            <person name="Wing R.A."/>
        </authorList>
    </citation>
    <scope>NUCLEOTIDE SEQUENCE [LARGE SCALE GENOMIC DNA]</scope>
</reference>
<reference evidence="2" key="1">
    <citation type="submission" date="2015-04" db="UniProtKB">
        <authorList>
            <consortium name="EnsemblPlants"/>
        </authorList>
    </citation>
    <scope>IDENTIFICATION</scope>
</reference>
<dbReference type="AlphaFoldDB" id="A0A0E0AYJ9"/>
<accession>A0A0E0AYJ9</accession>
<name>A0A0E0AYJ9_9ORYZ</name>
<evidence type="ECO:0000313" key="3">
    <source>
        <dbReference type="Proteomes" id="UP000026961"/>
    </source>
</evidence>
<evidence type="ECO:0000256" key="1">
    <source>
        <dbReference type="SAM" id="MobiDB-lite"/>
    </source>
</evidence>
<dbReference type="Gramene" id="OGLUM08G24060.1">
    <property type="protein sequence ID" value="OGLUM08G24060.1"/>
    <property type="gene ID" value="OGLUM08G24060"/>
</dbReference>
<feature type="compositionally biased region" description="Basic and acidic residues" evidence="1">
    <location>
        <begin position="109"/>
        <end position="124"/>
    </location>
</feature>
<dbReference type="EnsemblPlants" id="OGLUM08G24060.1">
    <property type="protein sequence ID" value="OGLUM08G24060.1"/>
    <property type="gene ID" value="OGLUM08G24060"/>
</dbReference>
<feature type="compositionally biased region" description="Basic residues" evidence="1">
    <location>
        <begin position="140"/>
        <end position="149"/>
    </location>
</feature>
<dbReference type="Proteomes" id="UP000026961">
    <property type="component" value="Chromosome 8"/>
</dbReference>